<proteinExistence type="predicted"/>
<dbReference type="AlphaFoldDB" id="A0A934RQ20"/>
<keyword evidence="2" id="KW-1185">Reference proteome</keyword>
<dbReference type="RefSeq" id="WP_200390435.1">
    <property type="nucleotide sequence ID" value="NZ_JAENIO010000004.1"/>
</dbReference>
<sequence length="265" mass="29493">MWRALSLVLITSGLVSGGEILFIGNSFVHGHDARVQEHGGVPAIFETIAREEGQEVGATMRAVGGKDWRFHLESEETRLLIASRQWDWVVLQNYSTKPTRVGDREAFFREGKELAALIWKTSPQAGIVLYQTWARSPEHGFYRGLLPKFPSFAAMDRELVSGYRELADRLRAEFPGRRVRRAPVGSAFTKALSSLPAEALYDPDHYHASPAGSYLAALVTYGTIFEKEAEKPPRRFDAFEVSEPVARVLRESAAQSVLAMEAAAD</sequence>
<dbReference type="GO" id="GO:0016788">
    <property type="term" value="F:hydrolase activity, acting on ester bonds"/>
    <property type="evidence" value="ECO:0007669"/>
    <property type="project" value="UniProtKB-ARBA"/>
</dbReference>
<dbReference type="SUPFAM" id="SSF52266">
    <property type="entry name" value="SGNH hydrolase"/>
    <property type="match status" value="1"/>
</dbReference>
<name>A0A934RQ20_9BACT</name>
<gene>
    <name evidence="1" type="ORF">JIN78_02930</name>
</gene>
<organism evidence="1 2">
    <name type="scientific">Roseibacillus ishigakijimensis</name>
    <dbReference type="NCBI Taxonomy" id="454146"/>
    <lineage>
        <taxon>Bacteria</taxon>
        <taxon>Pseudomonadati</taxon>
        <taxon>Verrucomicrobiota</taxon>
        <taxon>Verrucomicrobiia</taxon>
        <taxon>Verrucomicrobiales</taxon>
        <taxon>Verrucomicrobiaceae</taxon>
        <taxon>Roseibacillus</taxon>
    </lineage>
</organism>
<dbReference type="Proteomes" id="UP000604083">
    <property type="component" value="Unassembled WGS sequence"/>
</dbReference>
<dbReference type="EMBL" id="JAENIO010000004">
    <property type="protein sequence ID" value="MBK1833004.1"/>
    <property type="molecule type" value="Genomic_DNA"/>
</dbReference>
<evidence type="ECO:0000313" key="1">
    <source>
        <dbReference type="EMBL" id="MBK1833004.1"/>
    </source>
</evidence>
<dbReference type="Gene3D" id="3.40.50.1110">
    <property type="entry name" value="SGNH hydrolase"/>
    <property type="match status" value="1"/>
</dbReference>
<comment type="caution">
    <text evidence="1">The sequence shown here is derived from an EMBL/GenBank/DDBJ whole genome shotgun (WGS) entry which is preliminary data.</text>
</comment>
<evidence type="ECO:0008006" key="3">
    <source>
        <dbReference type="Google" id="ProtNLM"/>
    </source>
</evidence>
<accession>A0A934RQ20</accession>
<dbReference type="CDD" id="cd00229">
    <property type="entry name" value="SGNH_hydrolase"/>
    <property type="match status" value="1"/>
</dbReference>
<reference evidence="1" key="1">
    <citation type="submission" date="2021-01" db="EMBL/GenBank/DDBJ databases">
        <title>Modified the classification status of verrucomicrobia.</title>
        <authorList>
            <person name="Feng X."/>
        </authorList>
    </citation>
    <scope>NUCLEOTIDE SEQUENCE</scope>
    <source>
        <strain evidence="1">KCTC 12986</strain>
    </source>
</reference>
<dbReference type="InterPro" id="IPR036514">
    <property type="entry name" value="SGNH_hydro_sf"/>
</dbReference>
<evidence type="ECO:0000313" key="2">
    <source>
        <dbReference type="Proteomes" id="UP000604083"/>
    </source>
</evidence>
<protein>
    <recommendedName>
        <fullName evidence="3">SGNH/GDSL hydrolase family protein</fullName>
    </recommendedName>
</protein>